<protein>
    <submittedName>
        <fullName evidence="7">F-box-like/WD repeat-containing protein TBL1XR1-A</fullName>
    </submittedName>
</protein>
<proteinExistence type="predicted"/>
<evidence type="ECO:0000256" key="4">
    <source>
        <dbReference type="ARBA" id="ARBA00023242"/>
    </source>
</evidence>
<feature type="domain" description="Anaphase-promoting complex subunit 4-like WD40" evidence="6">
    <location>
        <begin position="163"/>
        <end position="233"/>
    </location>
</feature>
<evidence type="ECO:0000256" key="2">
    <source>
        <dbReference type="ARBA" id="ARBA00022574"/>
    </source>
</evidence>
<dbReference type="AlphaFoldDB" id="A0A2T0FDE6"/>
<dbReference type="RefSeq" id="XP_024662936.1">
    <property type="nucleotide sequence ID" value="XM_024807168.1"/>
</dbReference>
<dbReference type="SUPFAM" id="SSF50978">
    <property type="entry name" value="WD40 repeat-like"/>
    <property type="match status" value="1"/>
</dbReference>
<dbReference type="STRING" id="45607.A0A2T0FDE6"/>
<dbReference type="GO" id="GO:0006357">
    <property type="term" value="P:regulation of transcription by RNA polymerase II"/>
    <property type="evidence" value="ECO:0007669"/>
    <property type="project" value="TreeGrafter"/>
</dbReference>
<evidence type="ECO:0000259" key="6">
    <source>
        <dbReference type="Pfam" id="PF12894"/>
    </source>
</evidence>
<feature type="repeat" description="WD" evidence="5">
    <location>
        <begin position="195"/>
        <end position="236"/>
    </location>
</feature>
<dbReference type="InterPro" id="IPR019775">
    <property type="entry name" value="WD40_repeat_CS"/>
</dbReference>
<dbReference type="InterPro" id="IPR036322">
    <property type="entry name" value="WD40_repeat_dom_sf"/>
</dbReference>
<dbReference type="PANTHER" id="PTHR22846">
    <property type="entry name" value="WD40 REPEAT PROTEIN"/>
    <property type="match status" value="1"/>
</dbReference>
<dbReference type="InterPro" id="IPR006594">
    <property type="entry name" value="LisH"/>
</dbReference>
<dbReference type="GeneID" id="36514359"/>
<dbReference type="PROSITE" id="PS50896">
    <property type="entry name" value="LISH"/>
    <property type="match status" value="1"/>
</dbReference>
<dbReference type="InterPro" id="IPR024977">
    <property type="entry name" value="Apc4-like_WD40_dom"/>
</dbReference>
<reference evidence="7 8" key="1">
    <citation type="submission" date="2017-04" db="EMBL/GenBank/DDBJ databases">
        <title>Genome sequencing of [Candida] sorbophila.</title>
        <authorList>
            <person name="Ahn J.O."/>
        </authorList>
    </citation>
    <scope>NUCLEOTIDE SEQUENCE [LARGE SCALE GENOMIC DNA]</scope>
    <source>
        <strain evidence="7 8">DS02</strain>
    </source>
</reference>
<dbReference type="SMART" id="SM00320">
    <property type="entry name" value="WD40"/>
    <property type="match status" value="5"/>
</dbReference>
<dbReference type="InterPro" id="IPR001680">
    <property type="entry name" value="WD40_rpt"/>
</dbReference>
<dbReference type="Proteomes" id="UP000238350">
    <property type="component" value="Unassembled WGS sequence"/>
</dbReference>
<evidence type="ECO:0000256" key="3">
    <source>
        <dbReference type="ARBA" id="ARBA00022737"/>
    </source>
</evidence>
<keyword evidence="8" id="KW-1185">Reference proteome</keyword>
<dbReference type="Pfam" id="PF00400">
    <property type="entry name" value="WD40"/>
    <property type="match status" value="2"/>
</dbReference>
<feature type="repeat" description="WD" evidence="5">
    <location>
        <begin position="283"/>
        <end position="324"/>
    </location>
</feature>
<keyword evidence="4" id="KW-0539">Nucleus</keyword>
<evidence type="ECO:0000313" key="7">
    <source>
        <dbReference type="EMBL" id="PRT52990.1"/>
    </source>
</evidence>
<dbReference type="EMBL" id="NDIQ01000001">
    <property type="protein sequence ID" value="PRT52990.1"/>
    <property type="molecule type" value="Genomic_DNA"/>
</dbReference>
<dbReference type="Gene3D" id="1.20.960.30">
    <property type="match status" value="1"/>
</dbReference>
<dbReference type="Pfam" id="PF12894">
    <property type="entry name" value="ANAPC4_WD40"/>
    <property type="match status" value="1"/>
</dbReference>
<sequence length="450" mass="47585">MHLSSQEVNYLIWRYFQEEGLELSGHALDREISASSGQGALVESYERGDLVRLLLRGLQLTEVELAAAKAVEENRNDTEQAEKPMDGITPATTVSEAVKPPAKSTDGLEPTKTLPAGSAVSFGGDLLALGTKDKDALILLPSGTELALKYASRASPDAHATAVAWTPTNEVVAVGTFSGSIRLWTADGALLKALPSSHSAPIVSLKFNPDGSSLASVDVTGGVSIWDIGEGIAKYTSERPEGQMLVEVEWIDELTLASTHPDGVPLGGVAIYKIGESLPTVRFRGHIRAVTILAFDKLSQLLASGGDDYVVNLWHARTPTPVRTLTHHRGPITALNWLPGPLGLALDGSKIASMLITGSADGSVGLWDLDATPPSLKWEIDFESAVTLVETNSTNNLIAVAGSDSVNIYTISPTECSLVGKCAYPGALSLAWHDRTLAIATNSTTVLFSV</sequence>
<dbReference type="InterPro" id="IPR045183">
    <property type="entry name" value="Ebi-like"/>
</dbReference>
<comment type="caution">
    <text evidence="7">The sequence shown here is derived from an EMBL/GenBank/DDBJ whole genome shotgun (WGS) entry which is preliminary data.</text>
</comment>
<evidence type="ECO:0000256" key="5">
    <source>
        <dbReference type="PROSITE-ProRule" id="PRU00221"/>
    </source>
</evidence>
<dbReference type="GO" id="GO:0034967">
    <property type="term" value="C:Set3 complex"/>
    <property type="evidence" value="ECO:0007669"/>
    <property type="project" value="TreeGrafter"/>
</dbReference>
<dbReference type="GO" id="GO:0003714">
    <property type="term" value="F:transcription corepressor activity"/>
    <property type="evidence" value="ECO:0007669"/>
    <property type="project" value="InterPro"/>
</dbReference>
<dbReference type="SMART" id="SM00667">
    <property type="entry name" value="LisH"/>
    <property type="match status" value="1"/>
</dbReference>
<gene>
    <name evidence="7" type="ORF">B9G98_00610</name>
</gene>
<keyword evidence="2 5" id="KW-0853">WD repeat</keyword>
<dbReference type="Gene3D" id="2.130.10.10">
    <property type="entry name" value="YVTN repeat-like/Quinoprotein amine dehydrogenase"/>
    <property type="match status" value="1"/>
</dbReference>
<dbReference type="InterPro" id="IPR015943">
    <property type="entry name" value="WD40/YVTN_repeat-like_dom_sf"/>
</dbReference>
<organism evidence="7 8">
    <name type="scientific">Wickerhamiella sorbophila</name>
    <dbReference type="NCBI Taxonomy" id="45607"/>
    <lineage>
        <taxon>Eukaryota</taxon>
        <taxon>Fungi</taxon>
        <taxon>Dikarya</taxon>
        <taxon>Ascomycota</taxon>
        <taxon>Saccharomycotina</taxon>
        <taxon>Dipodascomycetes</taxon>
        <taxon>Dipodascales</taxon>
        <taxon>Trichomonascaceae</taxon>
        <taxon>Wickerhamiella</taxon>
    </lineage>
</organism>
<name>A0A2T0FDE6_9ASCO</name>
<accession>A0A2T0FDE6</accession>
<dbReference type="PROSITE" id="PS50294">
    <property type="entry name" value="WD_REPEATS_REGION"/>
    <property type="match status" value="2"/>
</dbReference>
<dbReference type="OrthoDB" id="1367865at2759"/>
<dbReference type="PROSITE" id="PS00678">
    <property type="entry name" value="WD_REPEATS_1"/>
    <property type="match status" value="1"/>
</dbReference>
<feature type="repeat" description="WD" evidence="5">
    <location>
        <begin position="353"/>
        <end position="370"/>
    </location>
</feature>
<evidence type="ECO:0000256" key="1">
    <source>
        <dbReference type="ARBA" id="ARBA00004123"/>
    </source>
</evidence>
<dbReference type="PANTHER" id="PTHR22846:SF2">
    <property type="entry name" value="F-BOX-LIKE_WD REPEAT-CONTAINING PROTEIN EBI"/>
    <property type="match status" value="1"/>
</dbReference>
<comment type="subcellular location">
    <subcellularLocation>
        <location evidence="1">Nucleus</location>
    </subcellularLocation>
</comment>
<evidence type="ECO:0000313" key="8">
    <source>
        <dbReference type="Proteomes" id="UP000238350"/>
    </source>
</evidence>
<keyword evidence="3" id="KW-0677">Repeat</keyword>
<dbReference type="PROSITE" id="PS50082">
    <property type="entry name" value="WD_REPEATS_2"/>
    <property type="match status" value="3"/>
</dbReference>